<organism evidence="2 3">
    <name type="scientific">Streptococcus gordonii</name>
    <dbReference type="NCBI Taxonomy" id="1302"/>
    <lineage>
        <taxon>Bacteria</taxon>
        <taxon>Bacillati</taxon>
        <taxon>Bacillota</taxon>
        <taxon>Bacilli</taxon>
        <taxon>Lactobacillales</taxon>
        <taxon>Streptococcaceae</taxon>
        <taxon>Streptococcus</taxon>
    </lineage>
</organism>
<name>A0A139N2N6_STRGN</name>
<dbReference type="EMBL" id="LQRC01000218">
    <property type="protein sequence ID" value="KXT70306.1"/>
    <property type="molecule type" value="Genomic_DNA"/>
</dbReference>
<dbReference type="PATRIC" id="fig|1302.21.peg.1779"/>
<feature type="transmembrane region" description="Helical" evidence="1">
    <location>
        <begin position="6"/>
        <end position="25"/>
    </location>
</feature>
<accession>A0A139N2N6</accession>
<dbReference type="Proteomes" id="UP000070096">
    <property type="component" value="Unassembled WGS sequence"/>
</dbReference>
<sequence length="43" mass="5019">MLPWISLAITLFDSIFLFVATLGFYKNFILELPKKDDLDKDLL</sequence>
<gene>
    <name evidence="2" type="ORF">SGODD07_01602</name>
</gene>
<evidence type="ECO:0000313" key="3">
    <source>
        <dbReference type="Proteomes" id="UP000070096"/>
    </source>
</evidence>
<evidence type="ECO:0000256" key="1">
    <source>
        <dbReference type="SAM" id="Phobius"/>
    </source>
</evidence>
<reference evidence="2 3" key="1">
    <citation type="submission" date="2016-01" db="EMBL/GenBank/DDBJ databases">
        <title>Highly variable Streptococcus oralis are common among viridans streptococci isolated from primates.</title>
        <authorList>
            <person name="Denapaite D."/>
            <person name="Rieger M."/>
            <person name="Koendgen S."/>
            <person name="Brueckner R."/>
            <person name="Ochigava I."/>
            <person name="Kappeler P."/>
            <person name="Maetz-Rensing K."/>
            <person name="Leendertz F."/>
            <person name="Hakenbeck R."/>
        </authorList>
    </citation>
    <scope>NUCLEOTIDE SEQUENCE [LARGE SCALE GENOMIC DNA]</scope>
    <source>
        <strain evidence="2 3">DD07</strain>
    </source>
</reference>
<protein>
    <submittedName>
        <fullName evidence="2">Uncharacterized protein</fullName>
    </submittedName>
</protein>
<comment type="caution">
    <text evidence="2">The sequence shown here is derived from an EMBL/GenBank/DDBJ whole genome shotgun (WGS) entry which is preliminary data.</text>
</comment>
<dbReference type="AlphaFoldDB" id="A0A139N2N6"/>
<proteinExistence type="predicted"/>
<keyword evidence="1" id="KW-1133">Transmembrane helix</keyword>
<evidence type="ECO:0000313" key="2">
    <source>
        <dbReference type="EMBL" id="KXT70306.1"/>
    </source>
</evidence>
<keyword evidence="1" id="KW-0472">Membrane</keyword>
<keyword evidence="1" id="KW-0812">Transmembrane</keyword>